<proteinExistence type="predicted"/>
<comment type="caution">
    <text evidence="1">The sequence shown here is derived from an EMBL/GenBank/DDBJ whole genome shotgun (WGS) entry which is preliminary data.</text>
</comment>
<reference evidence="1 2" key="2">
    <citation type="journal article" date="2017" name="Front. Plant Sci.">
        <title>Gene Classification and Mining of Molecular Markers Useful in Red Clover (Trifolium pratense) Breeding.</title>
        <authorList>
            <person name="Istvanek J."/>
            <person name="Dluhosova J."/>
            <person name="Dluhos P."/>
            <person name="Patkova L."/>
            <person name="Nedelnik J."/>
            <person name="Repkova J."/>
        </authorList>
    </citation>
    <scope>NUCLEOTIDE SEQUENCE [LARGE SCALE GENOMIC DNA]</scope>
    <source>
        <strain evidence="2">cv. Tatra</strain>
        <tissue evidence="1">Young leaves</tissue>
    </source>
</reference>
<evidence type="ECO:0000313" key="2">
    <source>
        <dbReference type="Proteomes" id="UP000236291"/>
    </source>
</evidence>
<dbReference type="Proteomes" id="UP000236291">
    <property type="component" value="Unassembled WGS sequence"/>
</dbReference>
<dbReference type="AlphaFoldDB" id="A0A2K3PGB9"/>
<evidence type="ECO:0000313" key="1">
    <source>
        <dbReference type="EMBL" id="PNY14294.1"/>
    </source>
</evidence>
<reference evidence="1 2" key="1">
    <citation type="journal article" date="2014" name="Am. J. Bot.">
        <title>Genome assembly and annotation for red clover (Trifolium pratense; Fabaceae).</title>
        <authorList>
            <person name="Istvanek J."/>
            <person name="Jaros M."/>
            <person name="Krenek A."/>
            <person name="Repkova J."/>
        </authorList>
    </citation>
    <scope>NUCLEOTIDE SEQUENCE [LARGE SCALE GENOMIC DNA]</scope>
    <source>
        <strain evidence="2">cv. Tatra</strain>
        <tissue evidence="1">Young leaves</tissue>
    </source>
</reference>
<organism evidence="1 2">
    <name type="scientific">Trifolium pratense</name>
    <name type="common">Red clover</name>
    <dbReference type="NCBI Taxonomy" id="57577"/>
    <lineage>
        <taxon>Eukaryota</taxon>
        <taxon>Viridiplantae</taxon>
        <taxon>Streptophyta</taxon>
        <taxon>Embryophyta</taxon>
        <taxon>Tracheophyta</taxon>
        <taxon>Spermatophyta</taxon>
        <taxon>Magnoliopsida</taxon>
        <taxon>eudicotyledons</taxon>
        <taxon>Gunneridae</taxon>
        <taxon>Pentapetalae</taxon>
        <taxon>rosids</taxon>
        <taxon>fabids</taxon>
        <taxon>Fabales</taxon>
        <taxon>Fabaceae</taxon>
        <taxon>Papilionoideae</taxon>
        <taxon>50 kb inversion clade</taxon>
        <taxon>NPAAA clade</taxon>
        <taxon>Hologalegina</taxon>
        <taxon>IRL clade</taxon>
        <taxon>Trifolieae</taxon>
        <taxon>Trifolium</taxon>
    </lineage>
</organism>
<dbReference type="EMBL" id="ASHM01006736">
    <property type="protein sequence ID" value="PNY14294.1"/>
    <property type="molecule type" value="Genomic_DNA"/>
</dbReference>
<dbReference type="PANTHER" id="PTHR48462:SF1">
    <property type="entry name" value="PROTEIN, PUTATIVE-RELATED"/>
    <property type="match status" value="1"/>
</dbReference>
<accession>A0A2K3PGB9</accession>
<gene>
    <name evidence="1" type="ORF">L195_g010971</name>
</gene>
<feature type="non-terminal residue" evidence="1">
    <location>
        <position position="387"/>
    </location>
</feature>
<dbReference type="PANTHER" id="PTHR48462">
    <property type="entry name" value="PROTEIN, PUTATIVE-RELATED"/>
    <property type="match status" value="1"/>
</dbReference>
<protein>
    <submittedName>
        <fullName evidence="1">Auxilin-like protein</fullName>
    </submittedName>
</protein>
<name>A0A2K3PGB9_TRIPR</name>
<sequence length="387" mass="43405">MKRAVRDVELMRLLPQLKDPQSELLLLRSCMGIAKLFFGLRTCQPIHMEQATILFDKELRGVVEDIVVGGGPYFGDLQWRVASLHIRVGGLGLYSTVEVALYAFVASRALTWVLQDYILRDGGIYGMDSDFNIALDGLRDMLPTFDISSFASKDTVPQKAQHVLASRLFSKIVQDMEVNFDMTIRQKAVFGCLQASHAQNFLLAIPIDGLGQHMSPPVEYRIILRYRLMIPIFPIDEFFPVCRKSCLDQIGEHAVHCKELPGFKYRHDFVMDVLCDIFKRAGVSVKKEVPVNFLTDPQEGRSTLRPADVLVYGGIGRKHACVDLTRVSPLVGLRTGDFIVGQEALKAASSKVVKHEKACSDNQHVFIPFAFDTFGFLAPDVVDLLKR</sequence>